<gene>
    <name evidence="1" type="ORF">S01H4_10503</name>
</gene>
<protein>
    <submittedName>
        <fullName evidence="1">Uncharacterized protein</fullName>
    </submittedName>
</protein>
<feature type="non-terminal residue" evidence="1">
    <location>
        <position position="111"/>
    </location>
</feature>
<sequence length="111" mass="12892">MGKLHNNSDARTKFDDVLEKIKRYNFNDTFLWLQVAASHPSNQKYAGRFDLLNSLLLSIHPAAFANKTFLKTDCEELLNSLEEKHGVYFVSIEDFIPFDQLKLIPYFFEGT</sequence>
<proteinExistence type="predicted"/>
<name>X1A578_9ZZZZ</name>
<accession>X1A578</accession>
<evidence type="ECO:0000313" key="1">
    <source>
        <dbReference type="EMBL" id="GAG65332.1"/>
    </source>
</evidence>
<organism evidence="1">
    <name type="scientific">marine sediment metagenome</name>
    <dbReference type="NCBI Taxonomy" id="412755"/>
    <lineage>
        <taxon>unclassified sequences</taxon>
        <taxon>metagenomes</taxon>
        <taxon>ecological metagenomes</taxon>
    </lineage>
</organism>
<dbReference type="AlphaFoldDB" id="X1A578"/>
<reference evidence="1" key="1">
    <citation type="journal article" date="2014" name="Front. Microbiol.">
        <title>High frequency of phylogenetically diverse reductive dehalogenase-homologous genes in deep subseafloor sedimentary metagenomes.</title>
        <authorList>
            <person name="Kawai M."/>
            <person name="Futagami T."/>
            <person name="Toyoda A."/>
            <person name="Takaki Y."/>
            <person name="Nishi S."/>
            <person name="Hori S."/>
            <person name="Arai W."/>
            <person name="Tsubouchi T."/>
            <person name="Morono Y."/>
            <person name="Uchiyama I."/>
            <person name="Ito T."/>
            <person name="Fujiyama A."/>
            <person name="Inagaki F."/>
            <person name="Takami H."/>
        </authorList>
    </citation>
    <scope>NUCLEOTIDE SEQUENCE</scope>
    <source>
        <strain evidence="1">Expedition CK06-06</strain>
    </source>
</reference>
<comment type="caution">
    <text evidence="1">The sequence shown here is derived from an EMBL/GenBank/DDBJ whole genome shotgun (WGS) entry which is preliminary data.</text>
</comment>
<dbReference type="EMBL" id="BART01004034">
    <property type="protein sequence ID" value="GAG65332.1"/>
    <property type="molecule type" value="Genomic_DNA"/>
</dbReference>